<protein>
    <recommendedName>
        <fullName evidence="3">Type II secretion system protein K</fullName>
    </recommendedName>
</protein>
<dbReference type="SUPFAM" id="SSF158544">
    <property type="entry name" value="GspK insert domain-like"/>
    <property type="match status" value="1"/>
</dbReference>
<dbReference type="KEGG" id="gni:GNIT_3102"/>
<accession>G4QIP2</accession>
<dbReference type="STRING" id="1085623.GNIT_3102"/>
<evidence type="ECO:0000313" key="1">
    <source>
        <dbReference type="EMBL" id="AEP31197.1"/>
    </source>
</evidence>
<evidence type="ECO:0000313" key="2">
    <source>
        <dbReference type="Proteomes" id="UP000009282"/>
    </source>
</evidence>
<name>G4QIP2_GLANF</name>
<proteinExistence type="predicted"/>
<dbReference type="Proteomes" id="UP000009282">
    <property type="component" value="Chromosome"/>
</dbReference>
<reference evidence="1 2" key="1">
    <citation type="journal article" date="2011" name="J. Bacteriol.">
        <title>Complete genome sequence of seawater bacterium Glaciecola nitratireducens FR1064T.</title>
        <authorList>
            <person name="Bian F."/>
            <person name="Qin Q.L."/>
            <person name="Xie B.B."/>
            <person name="Shu Y.L."/>
            <person name="Zhang X.Y."/>
            <person name="Yu Y."/>
            <person name="Chen B."/>
            <person name="Chen X.L."/>
            <person name="Zhou B.C."/>
            <person name="Zhang Y.Z."/>
        </authorList>
    </citation>
    <scope>NUCLEOTIDE SEQUENCE [LARGE SCALE GENOMIC DNA]</scope>
    <source>
        <strain evidence="2">JCM 12485 / KCTC 12276 / FR1064</strain>
    </source>
</reference>
<dbReference type="eggNOG" id="COG3156">
    <property type="taxonomic scope" value="Bacteria"/>
</dbReference>
<keyword evidence="2" id="KW-1185">Reference proteome</keyword>
<dbReference type="InterPro" id="IPR038072">
    <property type="entry name" value="GspK_central_sf"/>
</dbReference>
<sequence>MLAVLVLLLIISLVITGANVLLESRLNLAVSAKENLRNKAAAISKANQLTYLLATQRLTIAGISQGINPEGFARNEDDQFINLIVGDEIRVDGHVYEFEQKQFSYSIQSQRGLLSVNTSGQRWLKKWIQSQNQDALQTNRMLDSLFDYADGDYTQKPAGKDGKNYQNIRNYLLQSCSELFLVQHWQAFLTLHPDFLSHCSLQRSSVLNLNQVPISLWRIFWPTSIDRLIEMRDSGLWFSTLSDAYLVEPSIAGLSEQHLSTLGGQQFSVMVSYPITNSKLQNEIDLGQAKESKLKNQIVCLIHVGSGNNPPMVIKP</sequence>
<dbReference type="Gene3D" id="1.10.40.60">
    <property type="entry name" value="EpsJ-like"/>
    <property type="match status" value="1"/>
</dbReference>
<organism evidence="1 2">
    <name type="scientific">Glaciecola nitratireducens (strain JCM 12485 / KCTC 12276 / FR1064)</name>
    <dbReference type="NCBI Taxonomy" id="1085623"/>
    <lineage>
        <taxon>Bacteria</taxon>
        <taxon>Pseudomonadati</taxon>
        <taxon>Pseudomonadota</taxon>
        <taxon>Gammaproteobacteria</taxon>
        <taxon>Alteromonadales</taxon>
        <taxon>Alteromonadaceae</taxon>
        <taxon>Brumicola</taxon>
    </lineage>
</organism>
<evidence type="ECO:0008006" key="3">
    <source>
        <dbReference type="Google" id="ProtNLM"/>
    </source>
</evidence>
<dbReference type="EMBL" id="CP003060">
    <property type="protein sequence ID" value="AEP31197.1"/>
    <property type="molecule type" value="Genomic_DNA"/>
</dbReference>
<dbReference type="AlphaFoldDB" id="G4QIP2"/>
<gene>
    <name evidence="1" type="ordered locus">GNIT_3102</name>
</gene>
<dbReference type="HOGENOM" id="CLU_879302_0_0_6"/>